<dbReference type="EMBL" id="CAJNOO010003250">
    <property type="protein sequence ID" value="CAF1326995.1"/>
    <property type="molecule type" value="Genomic_DNA"/>
</dbReference>
<evidence type="ECO:0000313" key="1">
    <source>
        <dbReference type="EMBL" id="CAF1326995.1"/>
    </source>
</evidence>
<sequence>MSNEVTQNKGRVKSLTEADVKKKLINNKWRRVCSVEDCEKQAQRKSLCARHLTENKKQQQSTKATAVAHQLFIYSPMKDSSTISDDPTNVVSSIECNTAQNTFLGYENVQRTTIQAHSTEQNIMISSDSTPSACSYSSILSTDLMATGRSSITMISPGKYVRKVLFQY</sequence>
<evidence type="ECO:0000313" key="2">
    <source>
        <dbReference type="Proteomes" id="UP000663882"/>
    </source>
</evidence>
<accession>A0A815FI25</accession>
<gene>
    <name evidence="1" type="ORF">RFH988_LOCUS31052</name>
</gene>
<name>A0A815FI25_9BILA</name>
<protein>
    <submittedName>
        <fullName evidence="1">Uncharacterized protein</fullName>
    </submittedName>
</protein>
<reference evidence="1" key="1">
    <citation type="submission" date="2021-02" db="EMBL/GenBank/DDBJ databases">
        <authorList>
            <person name="Nowell W R."/>
        </authorList>
    </citation>
    <scope>NUCLEOTIDE SEQUENCE</scope>
</reference>
<proteinExistence type="predicted"/>
<dbReference type="Proteomes" id="UP000663882">
    <property type="component" value="Unassembled WGS sequence"/>
</dbReference>
<comment type="caution">
    <text evidence="1">The sequence shown here is derived from an EMBL/GenBank/DDBJ whole genome shotgun (WGS) entry which is preliminary data.</text>
</comment>
<organism evidence="1 2">
    <name type="scientific">Rotaria sordida</name>
    <dbReference type="NCBI Taxonomy" id="392033"/>
    <lineage>
        <taxon>Eukaryota</taxon>
        <taxon>Metazoa</taxon>
        <taxon>Spiralia</taxon>
        <taxon>Gnathifera</taxon>
        <taxon>Rotifera</taxon>
        <taxon>Eurotatoria</taxon>
        <taxon>Bdelloidea</taxon>
        <taxon>Philodinida</taxon>
        <taxon>Philodinidae</taxon>
        <taxon>Rotaria</taxon>
    </lineage>
</organism>
<dbReference type="OrthoDB" id="10070583at2759"/>
<dbReference type="AlphaFoldDB" id="A0A815FI25"/>